<gene>
    <name evidence="3" type="ORF">ALEPTO_LOCUS2197</name>
</gene>
<reference evidence="3" key="1">
    <citation type="submission" date="2021-06" db="EMBL/GenBank/DDBJ databases">
        <authorList>
            <person name="Kallberg Y."/>
            <person name="Tangrot J."/>
            <person name="Rosling A."/>
        </authorList>
    </citation>
    <scope>NUCLEOTIDE SEQUENCE</scope>
    <source>
        <strain evidence="3">FL130A</strain>
    </source>
</reference>
<evidence type="ECO:0000256" key="1">
    <source>
        <dbReference type="SAM" id="MobiDB-lite"/>
    </source>
</evidence>
<dbReference type="OrthoDB" id="2417614at2759"/>
<dbReference type="SMART" id="SM00974">
    <property type="entry name" value="T5orf172"/>
    <property type="match status" value="1"/>
</dbReference>
<proteinExistence type="predicted"/>
<feature type="compositionally biased region" description="Polar residues" evidence="1">
    <location>
        <begin position="207"/>
        <end position="243"/>
    </location>
</feature>
<name>A0A9N8Z9L5_9GLOM</name>
<dbReference type="PANTHER" id="PTHR28094">
    <property type="entry name" value="MEIOTICALLY UP-REGULATED GENE 113 PROTEIN"/>
    <property type="match status" value="1"/>
</dbReference>
<feature type="domain" description="Bacteriophage T5 Orf172 DNA-binding" evidence="2">
    <location>
        <begin position="313"/>
        <end position="425"/>
    </location>
</feature>
<feature type="region of interest" description="Disordered" evidence="1">
    <location>
        <begin position="1"/>
        <end position="54"/>
    </location>
</feature>
<feature type="compositionally biased region" description="Low complexity" evidence="1">
    <location>
        <begin position="36"/>
        <end position="50"/>
    </location>
</feature>
<evidence type="ECO:0000313" key="4">
    <source>
        <dbReference type="Proteomes" id="UP000789508"/>
    </source>
</evidence>
<feature type="region of interest" description="Disordered" evidence="1">
    <location>
        <begin position="146"/>
        <end position="243"/>
    </location>
</feature>
<organism evidence="3 4">
    <name type="scientific">Ambispora leptoticha</name>
    <dbReference type="NCBI Taxonomy" id="144679"/>
    <lineage>
        <taxon>Eukaryota</taxon>
        <taxon>Fungi</taxon>
        <taxon>Fungi incertae sedis</taxon>
        <taxon>Mucoromycota</taxon>
        <taxon>Glomeromycotina</taxon>
        <taxon>Glomeromycetes</taxon>
        <taxon>Archaeosporales</taxon>
        <taxon>Ambisporaceae</taxon>
        <taxon>Ambispora</taxon>
    </lineage>
</organism>
<dbReference type="InterPro" id="IPR018306">
    <property type="entry name" value="Phage_T5_Orf172_DNA-bd"/>
</dbReference>
<dbReference type="AlphaFoldDB" id="A0A9N8Z9L5"/>
<dbReference type="Proteomes" id="UP000789508">
    <property type="component" value="Unassembled WGS sequence"/>
</dbReference>
<protein>
    <submittedName>
        <fullName evidence="3">8394_t:CDS:1</fullName>
    </submittedName>
</protein>
<sequence length="436" mass="49349">MNEYALTPKKNITSPPTKVITSSPRTPTNRQRQRAVNVSSVGRPSSSPSNTPRCKGVSLTTGLACKRPVASNSYCYQHRGQLHAESIFGIPKPRHNNFFERITITDNIRDISDLLCSINGLSITETEKRPKTSPLISLEPIFKSIAPNSIQTPPPTSDVLKQIKTPQRSLHPRIHLDASLNEKSSAHIRSKSETSSPINYPQHDASIHNNLNSPNDEASFRQSPGSDRCQGRSTRTGKQCSRSVKVNKDVNNIKQWYCHQHKVVVEKNHPPIESPAFVPGQTKLLLLEETSKPISSKDEPGYIYAYELIDGPLSKARLYKVGRANNVHRRVYQWNRQCGYEPSVIEYFPSINENENTLSQLITEPMRKCKYTHRAERLIHIELGDKYHTILPKCPGCGNSHREFFKVPISNSDGWDEIRRVIVHWITYIEQIYGTG</sequence>
<dbReference type="InterPro" id="IPR053006">
    <property type="entry name" value="Meiosis_regulatory"/>
</dbReference>
<evidence type="ECO:0000313" key="3">
    <source>
        <dbReference type="EMBL" id="CAG8475017.1"/>
    </source>
</evidence>
<keyword evidence="4" id="KW-1185">Reference proteome</keyword>
<dbReference type="PANTHER" id="PTHR28094:SF1">
    <property type="entry name" value="MEIOTICALLY UP-REGULATED GENE 113 PROTEIN"/>
    <property type="match status" value="1"/>
</dbReference>
<feature type="compositionally biased region" description="Polar residues" evidence="1">
    <location>
        <begin position="10"/>
        <end position="30"/>
    </location>
</feature>
<dbReference type="EMBL" id="CAJVPS010000304">
    <property type="protein sequence ID" value="CAG8475017.1"/>
    <property type="molecule type" value="Genomic_DNA"/>
</dbReference>
<accession>A0A9N8Z9L5</accession>
<dbReference type="Pfam" id="PF10544">
    <property type="entry name" value="T5orf172"/>
    <property type="match status" value="1"/>
</dbReference>
<comment type="caution">
    <text evidence="3">The sequence shown here is derived from an EMBL/GenBank/DDBJ whole genome shotgun (WGS) entry which is preliminary data.</text>
</comment>
<evidence type="ECO:0000259" key="2">
    <source>
        <dbReference type="SMART" id="SM00974"/>
    </source>
</evidence>